<dbReference type="AlphaFoldDB" id="A0A518HCJ5"/>
<feature type="region of interest" description="Disordered" evidence="1">
    <location>
        <begin position="1"/>
        <end position="70"/>
    </location>
</feature>
<evidence type="ECO:0000313" key="2">
    <source>
        <dbReference type="EMBL" id="QDV38585.1"/>
    </source>
</evidence>
<gene>
    <name evidence="2" type="ORF">ElP_65400</name>
</gene>
<accession>A0A518HCJ5</accession>
<reference evidence="2 3" key="1">
    <citation type="submission" date="2019-02" db="EMBL/GenBank/DDBJ databases">
        <title>Deep-cultivation of Planctomycetes and their phenomic and genomic characterization uncovers novel biology.</title>
        <authorList>
            <person name="Wiegand S."/>
            <person name="Jogler M."/>
            <person name="Boedeker C."/>
            <person name="Pinto D."/>
            <person name="Vollmers J."/>
            <person name="Rivas-Marin E."/>
            <person name="Kohn T."/>
            <person name="Peeters S.H."/>
            <person name="Heuer A."/>
            <person name="Rast P."/>
            <person name="Oberbeckmann S."/>
            <person name="Bunk B."/>
            <person name="Jeske O."/>
            <person name="Meyerdierks A."/>
            <person name="Storesund J.E."/>
            <person name="Kallscheuer N."/>
            <person name="Luecker S."/>
            <person name="Lage O.M."/>
            <person name="Pohl T."/>
            <person name="Merkel B.J."/>
            <person name="Hornburger P."/>
            <person name="Mueller R.-W."/>
            <person name="Bruemmer F."/>
            <person name="Labrenz M."/>
            <person name="Spormann A.M."/>
            <person name="Op den Camp H."/>
            <person name="Overmann J."/>
            <person name="Amann R."/>
            <person name="Jetten M.S.M."/>
            <person name="Mascher T."/>
            <person name="Medema M.H."/>
            <person name="Devos D.P."/>
            <person name="Kaster A.-K."/>
            <person name="Ovreas L."/>
            <person name="Rohde M."/>
            <person name="Galperin M.Y."/>
            <person name="Jogler C."/>
        </authorList>
    </citation>
    <scope>NUCLEOTIDE SEQUENCE [LARGE SCALE GENOMIC DNA]</scope>
    <source>
        <strain evidence="2 3">ElP</strain>
    </source>
</reference>
<dbReference type="Proteomes" id="UP000317835">
    <property type="component" value="Chromosome"/>
</dbReference>
<sequence length="70" mass="7759">MTGISPEVVSDSGVARGRHPRGLDLWRSPRVDDRGSSPDRRRAWAREVRSSRSVEGDHPPDVGWDAVRPG</sequence>
<name>A0A518HCJ5_9BACT</name>
<keyword evidence="3" id="KW-1185">Reference proteome</keyword>
<evidence type="ECO:0000313" key="3">
    <source>
        <dbReference type="Proteomes" id="UP000317835"/>
    </source>
</evidence>
<protein>
    <submittedName>
        <fullName evidence="2">Uncharacterized protein</fullName>
    </submittedName>
</protein>
<dbReference type="EMBL" id="CP036426">
    <property type="protein sequence ID" value="QDV38585.1"/>
    <property type="molecule type" value="Genomic_DNA"/>
</dbReference>
<proteinExistence type="predicted"/>
<dbReference type="KEGG" id="tpla:ElP_65400"/>
<organism evidence="2 3">
    <name type="scientific">Tautonia plasticadhaerens</name>
    <dbReference type="NCBI Taxonomy" id="2527974"/>
    <lineage>
        <taxon>Bacteria</taxon>
        <taxon>Pseudomonadati</taxon>
        <taxon>Planctomycetota</taxon>
        <taxon>Planctomycetia</taxon>
        <taxon>Isosphaerales</taxon>
        <taxon>Isosphaeraceae</taxon>
        <taxon>Tautonia</taxon>
    </lineage>
</organism>
<feature type="compositionally biased region" description="Basic and acidic residues" evidence="1">
    <location>
        <begin position="21"/>
        <end position="60"/>
    </location>
</feature>
<evidence type="ECO:0000256" key="1">
    <source>
        <dbReference type="SAM" id="MobiDB-lite"/>
    </source>
</evidence>